<accession>A0A3P7PS86</accession>
<gene>
    <name evidence="2" type="ORF">DME_LOCUS2191</name>
</gene>
<dbReference type="STRING" id="318479.A0A3P7PS86"/>
<reference evidence="2 3" key="1">
    <citation type="submission" date="2018-11" db="EMBL/GenBank/DDBJ databases">
        <authorList>
            <consortium name="Pathogen Informatics"/>
        </authorList>
    </citation>
    <scope>NUCLEOTIDE SEQUENCE [LARGE SCALE GENOMIC DNA]</scope>
</reference>
<sequence length="122" mass="13916">MRNEFIIEIKSRVREAMCTCHEIIILQNNGYITLSTDWEFPHIRSFIEELNNDECTTLADGWTRLGKELTDIERVFNAEQRLSHEIEWRPSLITVGAIGGIAVVALAMSIFWGLNGSAFTTK</sequence>
<proteinExistence type="predicted"/>
<protein>
    <submittedName>
        <fullName evidence="2">Uncharacterized protein</fullName>
    </submittedName>
</protein>
<feature type="transmembrane region" description="Helical" evidence="1">
    <location>
        <begin position="91"/>
        <end position="114"/>
    </location>
</feature>
<organism evidence="2 3">
    <name type="scientific">Dracunculus medinensis</name>
    <name type="common">Guinea worm</name>
    <dbReference type="NCBI Taxonomy" id="318479"/>
    <lineage>
        <taxon>Eukaryota</taxon>
        <taxon>Metazoa</taxon>
        <taxon>Ecdysozoa</taxon>
        <taxon>Nematoda</taxon>
        <taxon>Chromadorea</taxon>
        <taxon>Rhabditida</taxon>
        <taxon>Spirurina</taxon>
        <taxon>Dracunculoidea</taxon>
        <taxon>Dracunculidae</taxon>
        <taxon>Dracunculus</taxon>
    </lineage>
</organism>
<evidence type="ECO:0000313" key="2">
    <source>
        <dbReference type="EMBL" id="VDN52218.1"/>
    </source>
</evidence>
<dbReference type="AlphaFoldDB" id="A0A3P7PS86"/>
<evidence type="ECO:0000256" key="1">
    <source>
        <dbReference type="SAM" id="Phobius"/>
    </source>
</evidence>
<keyword evidence="1" id="KW-0472">Membrane</keyword>
<keyword evidence="1" id="KW-1133">Transmembrane helix</keyword>
<keyword evidence="1" id="KW-0812">Transmembrane</keyword>
<dbReference type="OrthoDB" id="5818751at2759"/>
<evidence type="ECO:0000313" key="3">
    <source>
        <dbReference type="Proteomes" id="UP000274756"/>
    </source>
</evidence>
<dbReference type="Proteomes" id="UP000274756">
    <property type="component" value="Unassembled WGS sequence"/>
</dbReference>
<name>A0A3P7PS86_DRAME</name>
<dbReference type="EMBL" id="UYYG01000049">
    <property type="protein sequence ID" value="VDN52218.1"/>
    <property type="molecule type" value="Genomic_DNA"/>
</dbReference>
<keyword evidence="3" id="KW-1185">Reference proteome</keyword>